<evidence type="ECO:0008006" key="6">
    <source>
        <dbReference type="Google" id="ProtNLM"/>
    </source>
</evidence>
<evidence type="ECO:0000256" key="2">
    <source>
        <dbReference type="ARBA" id="ARBA00022723"/>
    </source>
</evidence>
<keyword evidence="3" id="KW-0408">Iron</keyword>
<dbReference type="InterPro" id="IPR001128">
    <property type="entry name" value="Cyt_P450"/>
</dbReference>
<dbReference type="Gene3D" id="1.10.630.10">
    <property type="entry name" value="Cytochrome P450"/>
    <property type="match status" value="1"/>
</dbReference>
<keyword evidence="2" id="KW-0479">Metal-binding</keyword>
<dbReference type="Proteomes" id="UP000558688">
    <property type="component" value="Unassembled WGS sequence"/>
</dbReference>
<evidence type="ECO:0000313" key="5">
    <source>
        <dbReference type="Proteomes" id="UP000558688"/>
    </source>
</evidence>
<comment type="caution">
    <text evidence="4">The sequence shown here is derived from an EMBL/GenBank/DDBJ whole genome shotgun (WGS) entry which is preliminary data.</text>
</comment>
<dbReference type="InterPro" id="IPR002401">
    <property type="entry name" value="Cyt_P450_E_grp-I"/>
</dbReference>
<keyword evidence="1" id="KW-0349">Heme</keyword>
<protein>
    <recommendedName>
        <fullName evidence="6">Pisatin demethylase</fullName>
    </recommendedName>
</protein>
<dbReference type="SUPFAM" id="SSF48264">
    <property type="entry name" value="Cytochrome P450"/>
    <property type="match status" value="1"/>
</dbReference>
<evidence type="ECO:0000256" key="1">
    <source>
        <dbReference type="ARBA" id="ARBA00022617"/>
    </source>
</evidence>
<dbReference type="GO" id="GO:0004497">
    <property type="term" value="F:monooxygenase activity"/>
    <property type="evidence" value="ECO:0007669"/>
    <property type="project" value="InterPro"/>
</dbReference>
<evidence type="ECO:0000313" key="4">
    <source>
        <dbReference type="EMBL" id="KAF5264218.1"/>
    </source>
</evidence>
<organism evidence="4 5">
    <name type="scientific">Fusarium oxysporum</name>
    <name type="common">Fusarium vascular wilt</name>
    <dbReference type="NCBI Taxonomy" id="5507"/>
    <lineage>
        <taxon>Eukaryota</taxon>
        <taxon>Fungi</taxon>
        <taxon>Dikarya</taxon>
        <taxon>Ascomycota</taxon>
        <taxon>Pezizomycotina</taxon>
        <taxon>Sordariomycetes</taxon>
        <taxon>Hypocreomycetidae</taxon>
        <taxon>Hypocreales</taxon>
        <taxon>Nectriaceae</taxon>
        <taxon>Fusarium</taxon>
        <taxon>Fusarium oxysporum species complex</taxon>
    </lineage>
</organism>
<evidence type="ECO:0000256" key="3">
    <source>
        <dbReference type="ARBA" id="ARBA00023004"/>
    </source>
</evidence>
<proteinExistence type="predicted"/>
<gene>
    <name evidence="4" type="ORF">FOXYS1_5004</name>
</gene>
<sequence length="495" mass="55894">MSSFEHHLNLQSLAQHVTFTNTVASIVGLVVLRRLLLVVYALFLDPLRDVPGPFLARFTRLWELREALSGTIVQTLLNLHKKHAYANAVAGPVIRIAPNMYSFSQPDDCKIIYTTSVNKAFTKTHFYNTNGDPKMPNIFNMKDEKVHSQRKRSLASLYNMSTMVHYEEAVNTMNSILVRKFDQYAATNQELALPAFMQYYAFDVNNEFGMMEKEGDVDDFIDFTRQAVLYMAFVGLFPELHPLFLWLNKVRGVRHAGTAIVSIARASIEKALGGEGRDTNVAKSDAFHSKLARLLRSEQINHIEATDSIGSNIAAGSDTTAITLSAAFYYIYRNPEVLAKLRSEIDQRSDPVTFEQSQTMPYLQAVINETLRIHPAVGYALRREVPAGGTVLAGRQFPGGTHVGVSGWVLHQNESVSGPDAGLFRPERWLEDASKGNAKTAMSFAVIPQIIRKFDLIFDENPWELNCHWFVWPQYKVRIQLRHKDEAVDKHEVLS</sequence>
<dbReference type="GO" id="GO:0016705">
    <property type="term" value="F:oxidoreductase activity, acting on paired donors, with incorporation or reduction of molecular oxygen"/>
    <property type="evidence" value="ECO:0007669"/>
    <property type="project" value="InterPro"/>
</dbReference>
<name>A0A8H5AFK3_FUSOX</name>
<dbReference type="Pfam" id="PF00067">
    <property type="entry name" value="p450"/>
    <property type="match status" value="1"/>
</dbReference>
<dbReference type="PRINTS" id="PR00385">
    <property type="entry name" value="P450"/>
</dbReference>
<reference evidence="4" key="1">
    <citation type="submission" date="2020-02" db="EMBL/GenBank/DDBJ databases">
        <title>Identification and distribution of gene clusters putatively required for synthesis of sphingolipid metabolism inhibitors in phylogenetically diverse species of the filamentous fungus Fusarium.</title>
        <authorList>
            <person name="Kim H.-S."/>
            <person name="Busman M."/>
            <person name="Brown D.W."/>
            <person name="Divon H."/>
            <person name="Uhlig S."/>
            <person name="Proctor R.H."/>
        </authorList>
    </citation>
    <scope>NUCLEOTIDE SEQUENCE [LARGE SCALE GENOMIC DNA]</scope>
    <source>
        <strain evidence="4">NRRL 39464</strain>
    </source>
</reference>
<dbReference type="GO" id="GO:0020037">
    <property type="term" value="F:heme binding"/>
    <property type="evidence" value="ECO:0007669"/>
    <property type="project" value="InterPro"/>
</dbReference>
<dbReference type="AlphaFoldDB" id="A0A8H5AFK3"/>
<dbReference type="InterPro" id="IPR036396">
    <property type="entry name" value="Cyt_P450_sf"/>
</dbReference>
<dbReference type="PANTHER" id="PTHR24305">
    <property type="entry name" value="CYTOCHROME P450"/>
    <property type="match status" value="1"/>
</dbReference>
<dbReference type="EMBL" id="JAAFOW010000779">
    <property type="protein sequence ID" value="KAF5264218.1"/>
    <property type="molecule type" value="Genomic_DNA"/>
</dbReference>
<dbReference type="InterPro" id="IPR050121">
    <property type="entry name" value="Cytochrome_P450_monoxygenase"/>
</dbReference>
<dbReference type="GO" id="GO:0005506">
    <property type="term" value="F:iron ion binding"/>
    <property type="evidence" value="ECO:0007669"/>
    <property type="project" value="InterPro"/>
</dbReference>
<accession>A0A8H5AFK3</accession>
<dbReference type="PRINTS" id="PR00463">
    <property type="entry name" value="EP450I"/>
</dbReference>
<dbReference type="PANTHER" id="PTHR24305:SF190">
    <property type="entry name" value="P450, PUTATIVE (EUROFUNG)-RELATED"/>
    <property type="match status" value="1"/>
</dbReference>